<dbReference type="PANTHER" id="PTHR23408:SF3">
    <property type="entry name" value="METHYLMALONIC ACIDURIA TYPE A PROTEIN, MITOCHONDRIAL"/>
    <property type="match status" value="1"/>
</dbReference>
<dbReference type="Pfam" id="PF03308">
    <property type="entry name" value="MeaB"/>
    <property type="match status" value="1"/>
</dbReference>
<dbReference type="Gene3D" id="3.40.50.300">
    <property type="entry name" value="P-loop containing nucleotide triphosphate hydrolases"/>
    <property type="match status" value="1"/>
</dbReference>
<dbReference type="GO" id="GO:0016740">
    <property type="term" value="F:transferase activity"/>
    <property type="evidence" value="ECO:0007669"/>
    <property type="project" value="UniProtKB-KW"/>
</dbReference>
<reference evidence="2 3" key="1">
    <citation type="journal article" date="2012" name="J. Bacteriol.">
        <title>Genome sequence of Mycobacterium hassiacum DSM 44199, a rare source of heat-stable mycobacterial proteins.</title>
        <authorList>
            <person name="Tiago I."/>
            <person name="Maranha A."/>
            <person name="Mendes V."/>
            <person name="Alarico S."/>
            <person name="Moynihan P.J."/>
            <person name="Clarke A.J."/>
            <person name="Macedo-Ribeiro S."/>
            <person name="Pereira P.J."/>
            <person name="Empadinhas N."/>
        </authorList>
    </citation>
    <scope>NUCLEOTIDE SEQUENCE [LARGE SCALE GENOMIC DNA]</scope>
    <source>
        <strain evidence="3">DSM 44199 / CIP 105218 / JCM 12690 / 3849</strain>
    </source>
</reference>
<proteinExistence type="inferred from homology"/>
<dbReference type="EMBL" id="AMRA01000054">
    <property type="protein sequence ID" value="EKF23808.1"/>
    <property type="molecule type" value="Genomic_DNA"/>
</dbReference>
<dbReference type="GO" id="GO:0003924">
    <property type="term" value="F:GTPase activity"/>
    <property type="evidence" value="ECO:0007669"/>
    <property type="project" value="InterPro"/>
</dbReference>
<dbReference type="Gene3D" id="1.10.287.130">
    <property type="match status" value="1"/>
</dbReference>
<dbReference type="AlphaFoldDB" id="K5B8J5"/>
<comment type="similarity">
    <text evidence="1">Belongs to the SIMIBI class G3E GTPase family. ArgK/MeaB subfamily.</text>
</comment>
<dbReference type="GO" id="GO:0005525">
    <property type="term" value="F:GTP binding"/>
    <property type="evidence" value="ECO:0007669"/>
    <property type="project" value="InterPro"/>
</dbReference>
<dbReference type="EC" id="2.7.-.-" evidence="2"/>
<dbReference type="NCBIfam" id="TIGR00750">
    <property type="entry name" value="lao"/>
    <property type="match status" value="1"/>
</dbReference>
<dbReference type="GO" id="GO:0005737">
    <property type="term" value="C:cytoplasm"/>
    <property type="evidence" value="ECO:0007669"/>
    <property type="project" value="TreeGrafter"/>
</dbReference>
<organism evidence="2 3">
    <name type="scientific">Mycolicibacterium hassiacum (strain DSM 44199 / CIP 105218 / JCM 12690 / 3849)</name>
    <name type="common">Mycobacterium hassiacum</name>
    <dbReference type="NCBI Taxonomy" id="1122247"/>
    <lineage>
        <taxon>Bacteria</taxon>
        <taxon>Bacillati</taxon>
        <taxon>Actinomycetota</taxon>
        <taxon>Actinomycetes</taxon>
        <taxon>Mycobacteriales</taxon>
        <taxon>Mycobacteriaceae</taxon>
        <taxon>Mycolicibacterium</taxon>
    </lineage>
</organism>
<dbReference type="STRING" id="1122247.GCA_000379865_00188"/>
<protein>
    <submittedName>
        <fullName evidence="2">LAO/AO transport system ATPase</fullName>
        <ecNumber evidence="2">2.7.-.-</ecNumber>
    </submittedName>
</protein>
<gene>
    <name evidence="2" type="ORF">C731_2176</name>
</gene>
<dbReference type="NCBIfam" id="NF006958">
    <property type="entry name" value="PRK09435.1"/>
    <property type="match status" value="1"/>
</dbReference>
<dbReference type="InterPro" id="IPR027417">
    <property type="entry name" value="P-loop_NTPase"/>
</dbReference>
<dbReference type="RefSeq" id="WP_005627408.1">
    <property type="nucleotide sequence ID" value="NZ_AMRA01000054.1"/>
</dbReference>
<name>K5B8J5_MYCHD</name>
<evidence type="ECO:0000313" key="2">
    <source>
        <dbReference type="EMBL" id="EKF23808.1"/>
    </source>
</evidence>
<dbReference type="OrthoDB" id="9778292at2"/>
<dbReference type="Gene3D" id="1.20.5.170">
    <property type="match status" value="1"/>
</dbReference>
<accession>K5B8J5</accession>
<dbReference type="PANTHER" id="PTHR23408">
    <property type="entry name" value="METHYLMALONYL-COA MUTASE"/>
    <property type="match status" value="1"/>
</dbReference>
<dbReference type="PATRIC" id="fig|1122247.3.peg.2095"/>
<keyword evidence="2" id="KW-0808">Transferase</keyword>
<dbReference type="SUPFAM" id="SSF52540">
    <property type="entry name" value="P-loop containing nucleoside triphosphate hydrolases"/>
    <property type="match status" value="1"/>
</dbReference>
<keyword evidence="3" id="KW-1185">Reference proteome</keyword>
<evidence type="ECO:0000256" key="1">
    <source>
        <dbReference type="ARBA" id="ARBA00009625"/>
    </source>
</evidence>
<evidence type="ECO:0000313" key="3">
    <source>
        <dbReference type="Proteomes" id="UP000006265"/>
    </source>
</evidence>
<comment type="caution">
    <text evidence="2">The sequence shown here is derived from an EMBL/GenBank/DDBJ whole genome shotgun (WGS) entry which is preliminary data.</text>
</comment>
<dbReference type="CDD" id="cd03114">
    <property type="entry name" value="MMAA-like"/>
    <property type="match status" value="1"/>
</dbReference>
<dbReference type="Proteomes" id="UP000006265">
    <property type="component" value="Unassembled WGS sequence"/>
</dbReference>
<sequence>MSDPVSTLAAAVRNGDRAALAKAITLVESTRSDHREQAQQLLMQLTEASGDAVRVGITGVPGVGKSTSIEALGMYLIERGHKVAVLAVDPSSTRSGGSILGDKTRMARLAVHPDAYVRPSPTAGTLGGVAKATRETIVLVEAAGYDVVLVETVGVGQSEVTVAEMVDTFVFLTLARTGDQLQGIKKGVLELADIIVVNKADGEHTLEARKAARELTGAIRLIYPRETLWRPPVLTMSALEGTGLAELWDTVLKHRQVLMDAGEFEARRRTQQVKWMWSMVREAVLDRLLSNPAVTEIRAEVERKVRDGELTPTLAAQQLLDAADVH</sequence>
<dbReference type="InterPro" id="IPR005129">
    <property type="entry name" value="GTPase_ArgK"/>
</dbReference>
<dbReference type="eggNOG" id="COG1703">
    <property type="taxonomic scope" value="Bacteria"/>
</dbReference>